<name>A0A5C4WZX3_9MICO</name>
<dbReference type="GO" id="GO:0008610">
    <property type="term" value="P:lipid biosynthetic process"/>
    <property type="evidence" value="ECO:0007669"/>
    <property type="project" value="UniProtKB-ARBA"/>
</dbReference>
<comment type="caution">
    <text evidence="3">The sequence shown here is derived from an EMBL/GenBank/DDBJ whole genome shotgun (WGS) entry which is preliminary data.</text>
</comment>
<keyword evidence="1" id="KW-0472">Membrane</keyword>
<feature type="domain" description="Fatty acid desaturase" evidence="2">
    <location>
        <begin position="54"/>
        <end position="313"/>
    </location>
</feature>
<organism evidence="3 4">
    <name type="scientific">Brevibacterium sediminis</name>
    <dbReference type="NCBI Taxonomy" id="1857024"/>
    <lineage>
        <taxon>Bacteria</taxon>
        <taxon>Bacillati</taxon>
        <taxon>Actinomycetota</taxon>
        <taxon>Actinomycetes</taxon>
        <taxon>Micrococcales</taxon>
        <taxon>Brevibacteriaceae</taxon>
        <taxon>Brevibacterium</taxon>
    </lineage>
</organism>
<dbReference type="PANTHER" id="PTHR19353:SF19">
    <property type="entry name" value="DELTA(5) FATTY ACID DESATURASE C-RELATED"/>
    <property type="match status" value="1"/>
</dbReference>
<dbReference type="AlphaFoldDB" id="A0A5C4WZX3"/>
<dbReference type="EMBL" id="VDMQ01000007">
    <property type="protein sequence ID" value="TNM54026.1"/>
    <property type="molecule type" value="Genomic_DNA"/>
</dbReference>
<proteinExistence type="predicted"/>
<dbReference type="Proteomes" id="UP000314223">
    <property type="component" value="Unassembled WGS sequence"/>
</dbReference>
<dbReference type="PANTHER" id="PTHR19353">
    <property type="entry name" value="FATTY ACID DESATURASE 2"/>
    <property type="match status" value="1"/>
</dbReference>
<keyword evidence="1" id="KW-1133">Transmembrane helix</keyword>
<dbReference type="GO" id="GO:0016717">
    <property type="term" value="F:oxidoreductase activity, acting on paired donors, with oxidation of a pair of donors resulting in the reduction of molecular oxygen to two molecules of water"/>
    <property type="evidence" value="ECO:0007669"/>
    <property type="project" value="TreeGrafter"/>
</dbReference>
<evidence type="ECO:0000313" key="3">
    <source>
        <dbReference type="EMBL" id="TNM54026.1"/>
    </source>
</evidence>
<sequence>MAVAKYVESYRQLSETIHDAGLMTRNRTFYISRIAAWLVVLAGLLAAVIVFGTSWFQLITAGLIGMVMAQLGFLSHEAAHREIFASRAWNEWTSRIIAGLFMGLSFSWWMAKHNTHHAYPNQEGVDPDIDSSLIAMTPNAAGRRRGIGAFLSSHQGAFFVPLLFLEGANLHYASLKTLFSAPNVPHRITEIVLIAVRHGGYLSLLFVVLPFGMACAFFGVQVGFFGILLGGAFALNHIGMPTVEKGIHIDFLRRQVVMSRNIKDGPVARFFLGGLQFQIEHHLFPAAPRTSLPKMQTIVRERCARYDIPYTERTLTEAAATVVAYLSQVGVRGQDPYTCPLVRRYRG</sequence>
<feature type="transmembrane region" description="Helical" evidence="1">
    <location>
        <begin position="95"/>
        <end position="111"/>
    </location>
</feature>
<dbReference type="Pfam" id="PF00487">
    <property type="entry name" value="FA_desaturase"/>
    <property type="match status" value="1"/>
</dbReference>
<dbReference type="InterPro" id="IPR005804">
    <property type="entry name" value="FA_desaturase_dom"/>
</dbReference>
<feature type="transmembrane region" description="Helical" evidence="1">
    <location>
        <begin position="30"/>
        <end position="49"/>
    </location>
</feature>
<gene>
    <name evidence="3" type="ORF">FHQ09_12180</name>
</gene>
<reference evidence="3 4" key="1">
    <citation type="submission" date="2019-06" db="EMBL/GenBank/DDBJ databases">
        <authorList>
            <person name="Mardanova A.M."/>
            <person name="Pudova D.S."/>
            <person name="Shagimardanova E.I."/>
            <person name="Gogoleva N.E."/>
            <person name="Lutfullin M.T."/>
            <person name="Hadieva G.F."/>
            <person name="Sharipova M.R."/>
        </authorList>
    </citation>
    <scope>NUCLEOTIDE SEQUENCE [LARGE SCALE GENOMIC DNA]</scope>
    <source>
        <strain evidence="3 4">MG-1</strain>
    </source>
</reference>
<protein>
    <submittedName>
        <fullName evidence="3">Acyl-CoA desaturase</fullName>
    </submittedName>
</protein>
<accession>A0A5C4WZX3</accession>
<keyword evidence="1" id="KW-0812">Transmembrane</keyword>
<dbReference type="PIRSF" id="PIRSF015921">
    <property type="entry name" value="FA_sphinglp_des"/>
    <property type="match status" value="1"/>
</dbReference>
<evidence type="ECO:0000259" key="2">
    <source>
        <dbReference type="Pfam" id="PF00487"/>
    </source>
</evidence>
<dbReference type="CDD" id="cd03506">
    <property type="entry name" value="Delta6-FADS-like"/>
    <property type="match status" value="1"/>
</dbReference>
<dbReference type="RefSeq" id="WP_139469024.1">
    <property type="nucleotide sequence ID" value="NZ_VDMQ01000007.1"/>
</dbReference>
<dbReference type="GO" id="GO:0016020">
    <property type="term" value="C:membrane"/>
    <property type="evidence" value="ECO:0007669"/>
    <property type="project" value="TreeGrafter"/>
</dbReference>
<feature type="transmembrane region" description="Helical" evidence="1">
    <location>
        <begin position="202"/>
        <end position="235"/>
    </location>
</feature>
<feature type="transmembrane region" description="Helical" evidence="1">
    <location>
        <begin position="55"/>
        <end position="74"/>
    </location>
</feature>
<evidence type="ECO:0000256" key="1">
    <source>
        <dbReference type="SAM" id="Phobius"/>
    </source>
</evidence>
<dbReference type="InterPro" id="IPR012171">
    <property type="entry name" value="Fatty_acid_desaturase"/>
</dbReference>
<evidence type="ECO:0000313" key="4">
    <source>
        <dbReference type="Proteomes" id="UP000314223"/>
    </source>
</evidence>